<feature type="domain" description="SGNH hydrolase-type esterase" evidence="1">
    <location>
        <begin position="243"/>
        <end position="435"/>
    </location>
</feature>
<evidence type="ECO:0000259" key="1">
    <source>
        <dbReference type="Pfam" id="PF13472"/>
    </source>
</evidence>
<proteinExistence type="predicted"/>
<reference evidence="3" key="1">
    <citation type="submission" date="2015-07" db="EMBL/GenBank/DDBJ databases">
        <title>Draft genome sequence of Streptomyces sp. CMAA 1322, a bacterium isolated from Caatinga biome, from dry forest semiarid of Brazil.</title>
        <authorList>
            <person name="Santos S.N."/>
            <person name="Gacesa R."/>
            <person name="Taketani R.G."/>
            <person name="Long P.F."/>
            <person name="Melo I.S."/>
        </authorList>
    </citation>
    <scope>NUCLEOTIDE SEQUENCE [LARGE SCALE GENOMIC DNA]</scope>
    <source>
        <strain evidence="3">CMAA 1322</strain>
    </source>
</reference>
<dbReference type="AlphaFoldDB" id="A0A0K9X857"/>
<dbReference type="InterPro" id="IPR036514">
    <property type="entry name" value="SGNH_hydro_sf"/>
</dbReference>
<protein>
    <submittedName>
        <fullName evidence="2">SGNH hydrolase</fullName>
    </submittedName>
</protein>
<dbReference type="SUPFAM" id="SSF52266">
    <property type="entry name" value="SGNH hydrolase"/>
    <property type="match status" value="1"/>
</dbReference>
<keyword evidence="2" id="KW-0378">Hydrolase</keyword>
<organism evidence="2 3">
    <name type="scientific">Streptomyces caatingaensis</name>
    <dbReference type="NCBI Taxonomy" id="1678637"/>
    <lineage>
        <taxon>Bacteria</taxon>
        <taxon>Bacillati</taxon>
        <taxon>Actinomycetota</taxon>
        <taxon>Actinomycetes</taxon>
        <taxon>Kitasatosporales</taxon>
        <taxon>Streptomycetaceae</taxon>
        <taxon>Streptomyces</taxon>
    </lineage>
</organism>
<dbReference type="RefSeq" id="WP_049719335.1">
    <property type="nucleotide sequence ID" value="NZ_LFXA01000018.1"/>
</dbReference>
<dbReference type="PANTHER" id="PTHR43784">
    <property type="entry name" value="GDSL-LIKE LIPASE/ACYLHYDROLASE, PUTATIVE (AFU_ORTHOLOGUE AFUA_2G00820)-RELATED"/>
    <property type="match status" value="1"/>
</dbReference>
<comment type="caution">
    <text evidence="2">The sequence shown here is derived from an EMBL/GenBank/DDBJ whole genome shotgun (WGS) entry which is preliminary data.</text>
</comment>
<name>A0A0K9X857_9ACTN</name>
<dbReference type="EMBL" id="LFXA01000018">
    <property type="protein sequence ID" value="KNB49383.1"/>
    <property type="molecule type" value="Genomic_DNA"/>
</dbReference>
<accession>A0A0K9X857</accession>
<dbReference type="STRING" id="1678637.AC230_29435"/>
<dbReference type="InterPro" id="IPR013830">
    <property type="entry name" value="SGNH_hydro"/>
</dbReference>
<evidence type="ECO:0000313" key="2">
    <source>
        <dbReference type="EMBL" id="KNB49383.1"/>
    </source>
</evidence>
<keyword evidence="3" id="KW-1185">Reference proteome</keyword>
<gene>
    <name evidence="2" type="ORF">AC230_29435</name>
</gene>
<dbReference type="Proteomes" id="UP000037288">
    <property type="component" value="Unassembled WGS sequence"/>
</dbReference>
<dbReference type="Gene3D" id="3.40.50.1110">
    <property type="entry name" value="SGNH hydrolase"/>
    <property type="match status" value="1"/>
</dbReference>
<dbReference type="PATRIC" id="fig|1678637.3.peg.6273"/>
<dbReference type="CDD" id="cd01830">
    <property type="entry name" value="XynE_like"/>
    <property type="match status" value="1"/>
</dbReference>
<dbReference type="InterPro" id="IPR053140">
    <property type="entry name" value="GDSL_Rv0518-like"/>
</dbReference>
<dbReference type="PANTHER" id="PTHR43784:SF2">
    <property type="entry name" value="GDSL-LIKE LIPASE_ACYLHYDROLASE, PUTATIVE (AFU_ORTHOLOGUE AFUA_2G00820)-RELATED"/>
    <property type="match status" value="1"/>
</dbReference>
<dbReference type="GO" id="GO:0016787">
    <property type="term" value="F:hydrolase activity"/>
    <property type="evidence" value="ECO:0007669"/>
    <property type="project" value="UniProtKB-KW"/>
</dbReference>
<sequence length="455" mass="46936">MTRPPQSRGTVLAAVAALAAVVTLVSTAILLGTSAGTTGTAGAAGGRVGGPLASVRTKGASPPPAPAGTWTGTWAAAPAAAEPRTGRRGLAGTSVRNVVHTSVGGTGVRVQLSNLFGNRPLHIGHASVAVAARPGAAAAAPGSMRRLTFGGRPATVVPAGRATVSDPVPLPVAPASGLLVTVFSAVPSGPVTLHPHARQLSWLARGDRTEDGDGARYTTRTAYWRYVTAVDVRGTEAAGSVVALGDSITDGVTSTVGADQRWTDHLAARLREEPGAPRYGVLNEGISGNRILLSNRGRSPANNPSALDRFDRDVLGRTGVRAVVIELGVNDILRRPQQLDPRRIVAGLRQLVARAHEHGLPVLGSTLTPFGGHLGVVPRQETVRLAVNAEIRAGRVFDSVVDFDRVLRDPADPQRLLPAYDSGDRLHPNDAGYRRMAGAVDLGVLGGSLRVGPGL</sequence>
<evidence type="ECO:0000313" key="3">
    <source>
        <dbReference type="Proteomes" id="UP000037288"/>
    </source>
</evidence>
<dbReference type="Pfam" id="PF13472">
    <property type="entry name" value="Lipase_GDSL_2"/>
    <property type="match status" value="1"/>
</dbReference>
<dbReference type="OrthoDB" id="1828825at2"/>